<dbReference type="RefSeq" id="WP_036906101.1">
    <property type="nucleotide sequence ID" value="NZ_CP138967.1"/>
</dbReference>
<sequence>MIEEIVKRSKPLPPKSKLIIFGGGFSGQRIASAGRHLGVKVLCSRRREGSKGADFIFNNDQEMSNEILEGATHVLSCIPPLLSGEDPVLLKLKTQLLNSKKIKWVGYLSTTGVYGDSKGNWVNENTPPNPQQDRSIRRLSCEKQWLDTKLPIQILRLPGIYGPGRSVFDSLLNGTTKMIDKPGQVFSRIHVDDIAGSVFFLINLYFQGKTPSIVNVADNLPANNLDVINFAAKIAKKSLPSIVPYEIAQKTMSPMAISFWQENRKVDNKLLCKKLGYSLIYPDFKSGLKNCFLQLKIN</sequence>
<name>A0A0A2C702_PROMR</name>
<dbReference type="InterPro" id="IPR036291">
    <property type="entry name" value="NAD(P)-bd_dom_sf"/>
</dbReference>
<evidence type="ECO:0000313" key="2">
    <source>
        <dbReference type="EMBL" id="KGG20665.1"/>
    </source>
</evidence>
<gene>
    <name evidence="2" type="ORF">EV03_1166</name>
</gene>
<comment type="caution">
    <text evidence="2">The sequence shown here is derived from an EMBL/GenBank/DDBJ whole genome shotgun (WGS) entry which is preliminary data.</text>
</comment>
<keyword evidence="1" id="KW-0520">NAD</keyword>
<dbReference type="SUPFAM" id="SSF51735">
    <property type="entry name" value="NAD(P)-binding Rossmann-fold domains"/>
    <property type="match status" value="1"/>
</dbReference>
<dbReference type="AlphaFoldDB" id="A0A0A2C702"/>
<organism evidence="2 3">
    <name type="scientific">Prochlorococcus marinus str. PAC1</name>
    <dbReference type="NCBI Taxonomy" id="59924"/>
    <lineage>
        <taxon>Bacteria</taxon>
        <taxon>Bacillati</taxon>
        <taxon>Cyanobacteriota</taxon>
        <taxon>Cyanophyceae</taxon>
        <taxon>Synechococcales</taxon>
        <taxon>Prochlorococcaceae</taxon>
        <taxon>Prochlorococcus</taxon>
    </lineage>
</organism>
<dbReference type="EMBL" id="JNAX01000011">
    <property type="protein sequence ID" value="KGG20665.1"/>
    <property type="molecule type" value="Genomic_DNA"/>
</dbReference>
<reference evidence="3" key="1">
    <citation type="journal article" date="2014" name="Sci. Data">
        <title>Genomes of diverse isolates of the marine cyanobacterium Prochlorococcus.</title>
        <authorList>
            <person name="Biller S."/>
            <person name="Berube P."/>
            <person name="Thompson J."/>
            <person name="Kelly L."/>
            <person name="Roggensack S."/>
            <person name="Awad L."/>
            <person name="Roache-Johnson K."/>
            <person name="Ding H."/>
            <person name="Giovannoni S.J."/>
            <person name="Moore L.R."/>
            <person name="Chisholm S.W."/>
        </authorList>
    </citation>
    <scope>NUCLEOTIDE SEQUENCE [LARGE SCALE GENOMIC DNA]</scope>
    <source>
        <strain evidence="3">PAC1</strain>
    </source>
</reference>
<accession>A0A0A2C702</accession>
<dbReference type="Proteomes" id="UP000030392">
    <property type="component" value="Unassembled WGS sequence"/>
</dbReference>
<evidence type="ECO:0000313" key="3">
    <source>
        <dbReference type="Proteomes" id="UP000030392"/>
    </source>
</evidence>
<dbReference type="Gene3D" id="3.40.50.720">
    <property type="entry name" value="NAD(P)-binding Rossmann-like Domain"/>
    <property type="match status" value="1"/>
</dbReference>
<dbReference type="CDD" id="cd05266">
    <property type="entry name" value="SDR_a4"/>
    <property type="match status" value="1"/>
</dbReference>
<protein>
    <submittedName>
        <fullName evidence="2">Nucleoside-diphosphate-sugar epimerase</fullName>
    </submittedName>
</protein>
<dbReference type="PANTHER" id="PTHR43574">
    <property type="entry name" value="EPIMERASE-RELATED"/>
    <property type="match status" value="1"/>
</dbReference>
<evidence type="ECO:0000256" key="1">
    <source>
        <dbReference type="ARBA" id="ARBA00023027"/>
    </source>
</evidence>
<proteinExistence type="predicted"/>